<protein>
    <submittedName>
        <fullName evidence="1">Uncharacterized protein</fullName>
    </submittedName>
</protein>
<organism evidence="1 2">
    <name type="scientific">Acinetobacter bereziniae</name>
    <name type="common">Acinetobacter genomosp. 10</name>
    <dbReference type="NCBI Taxonomy" id="106648"/>
    <lineage>
        <taxon>Bacteria</taxon>
        <taxon>Pseudomonadati</taxon>
        <taxon>Pseudomonadota</taxon>
        <taxon>Gammaproteobacteria</taxon>
        <taxon>Moraxellales</taxon>
        <taxon>Moraxellaceae</taxon>
        <taxon>Acinetobacter</taxon>
    </lineage>
</organism>
<sequence>MLYPLENNKILIKSNLYFEVILTRKNNSFAIKRRMEVLLAIKTILFEQNVH</sequence>
<reference evidence="2" key="1">
    <citation type="journal article" date="2020" name="MBio">
        <title>Horizontal gene transfer to a defensive symbiont with a reduced genome amongst a multipartite beetle microbiome.</title>
        <authorList>
            <person name="Waterworth S.C."/>
            <person name="Florez L.V."/>
            <person name="Rees E.R."/>
            <person name="Hertweck C."/>
            <person name="Kaltenpoth M."/>
            <person name="Kwan J.C."/>
        </authorList>
    </citation>
    <scope>NUCLEOTIDE SEQUENCE [LARGE SCALE GENOMIC DNA]</scope>
</reference>
<evidence type="ECO:0000313" key="1">
    <source>
        <dbReference type="EMBL" id="KAF1015274.1"/>
    </source>
</evidence>
<dbReference type="Proteomes" id="UP000490535">
    <property type="component" value="Unassembled WGS sequence"/>
</dbReference>
<comment type="caution">
    <text evidence="1">The sequence shown here is derived from an EMBL/GenBank/DDBJ whole genome shotgun (WGS) entry which is preliminary data.</text>
</comment>
<accession>A0A833UQW7</accession>
<name>A0A833UQW7_ACIBZ</name>
<evidence type="ECO:0000313" key="2">
    <source>
        <dbReference type="Proteomes" id="UP000490535"/>
    </source>
</evidence>
<dbReference type="AlphaFoldDB" id="A0A833UQW7"/>
<dbReference type="EMBL" id="WNDP01000223">
    <property type="protein sequence ID" value="KAF1015274.1"/>
    <property type="molecule type" value="Genomic_DNA"/>
</dbReference>
<proteinExistence type="predicted"/>
<gene>
    <name evidence="1" type="ORF">GAK29_04624</name>
</gene>